<gene>
    <name evidence="7 10" type="primary">glgA</name>
    <name evidence="10" type="ORF">FRD01_04345</name>
</gene>
<name>A0A5B8XNA2_9DELT</name>
<evidence type="ECO:0000256" key="7">
    <source>
        <dbReference type="HAMAP-Rule" id="MF_00484"/>
    </source>
</evidence>
<comment type="pathway">
    <text evidence="7">Glycan biosynthesis; glycogen biosynthesis.</text>
</comment>
<dbReference type="EMBL" id="CP042467">
    <property type="protein sequence ID" value="QED26488.1"/>
    <property type="molecule type" value="Genomic_DNA"/>
</dbReference>
<dbReference type="Proteomes" id="UP000321595">
    <property type="component" value="Chromosome"/>
</dbReference>
<dbReference type="Pfam" id="PF08323">
    <property type="entry name" value="Glyco_transf_5"/>
    <property type="match status" value="1"/>
</dbReference>
<evidence type="ECO:0000256" key="6">
    <source>
        <dbReference type="ARBA" id="ARBA00023056"/>
    </source>
</evidence>
<dbReference type="UniPathway" id="UPA00164"/>
<evidence type="ECO:0000256" key="1">
    <source>
        <dbReference type="ARBA" id="ARBA00001478"/>
    </source>
</evidence>
<evidence type="ECO:0000313" key="10">
    <source>
        <dbReference type="EMBL" id="QED26488.1"/>
    </source>
</evidence>
<dbReference type="NCBIfam" id="NF001899">
    <property type="entry name" value="PRK00654.1-2"/>
    <property type="match status" value="1"/>
</dbReference>
<dbReference type="InterPro" id="IPR001296">
    <property type="entry name" value="Glyco_trans_1"/>
</dbReference>
<evidence type="ECO:0000259" key="9">
    <source>
        <dbReference type="Pfam" id="PF08323"/>
    </source>
</evidence>
<dbReference type="PANTHER" id="PTHR45825">
    <property type="entry name" value="GRANULE-BOUND STARCH SYNTHASE 1, CHLOROPLASTIC/AMYLOPLASTIC"/>
    <property type="match status" value="1"/>
</dbReference>
<keyword evidence="11" id="KW-1185">Reference proteome</keyword>
<dbReference type="AlphaFoldDB" id="A0A5B8XNA2"/>
<comment type="similarity">
    <text evidence="3 7">Belongs to the glycosyltransferase 1 family. Bacterial/plant glycogen synthase subfamily.</text>
</comment>
<dbReference type="CDD" id="cd03791">
    <property type="entry name" value="GT5_Glycogen_synthase_DULL1-like"/>
    <property type="match status" value="1"/>
</dbReference>
<dbReference type="NCBIfam" id="TIGR02095">
    <property type="entry name" value="glgA"/>
    <property type="match status" value="1"/>
</dbReference>
<proteinExistence type="inferred from homology"/>
<accession>A0A5B8XNA2</accession>
<dbReference type="EC" id="2.4.1.21" evidence="7"/>
<feature type="binding site" evidence="7">
    <location>
        <position position="35"/>
    </location>
    <ligand>
        <name>ADP-alpha-D-glucose</name>
        <dbReference type="ChEBI" id="CHEBI:57498"/>
    </ligand>
</feature>
<evidence type="ECO:0000256" key="2">
    <source>
        <dbReference type="ARBA" id="ARBA00002764"/>
    </source>
</evidence>
<keyword evidence="4 7" id="KW-0328">Glycosyltransferase</keyword>
<comment type="catalytic activity">
    <reaction evidence="1 7">
        <text>[(1-&gt;4)-alpha-D-glucosyl](n) + ADP-alpha-D-glucose = [(1-&gt;4)-alpha-D-glucosyl](n+1) + ADP + H(+)</text>
        <dbReference type="Rhea" id="RHEA:18189"/>
        <dbReference type="Rhea" id="RHEA-COMP:9584"/>
        <dbReference type="Rhea" id="RHEA-COMP:9587"/>
        <dbReference type="ChEBI" id="CHEBI:15378"/>
        <dbReference type="ChEBI" id="CHEBI:15444"/>
        <dbReference type="ChEBI" id="CHEBI:57498"/>
        <dbReference type="ChEBI" id="CHEBI:456216"/>
        <dbReference type="EC" id="2.4.1.21"/>
    </reaction>
</comment>
<feature type="domain" description="Glycosyl transferase family 1" evidence="8">
    <location>
        <begin position="318"/>
        <end position="474"/>
    </location>
</feature>
<organism evidence="10 11">
    <name type="scientific">Microvenator marinus</name>
    <dbReference type="NCBI Taxonomy" id="2600177"/>
    <lineage>
        <taxon>Bacteria</taxon>
        <taxon>Deltaproteobacteria</taxon>
        <taxon>Bradymonadales</taxon>
        <taxon>Microvenatoraceae</taxon>
        <taxon>Microvenator</taxon>
    </lineage>
</organism>
<dbReference type="GO" id="GO:0009011">
    <property type="term" value="F:alpha-1,4-glucan glucosyltransferase (ADP-glucose donor) activity"/>
    <property type="evidence" value="ECO:0007669"/>
    <property type="project" value="UniProtKB-UniRule"/>
</dbReference>
<keyword evidence="5 7" id="KW-0808">Transferase</keyword>
<dbReference type="InterPro" id="IPR011835">
    <property type="entry name" value="GS/SS"/>
</dbReference>
<dbReference type="GO" id="GO:0004373">
    <property type="term" value="F:alpha-1,4-glucan glucosyltransferase (UDP-glucose donor) activity"/>
    <property type="evidence" value="ECO:0007669"/>
    <property type="project" value="InterPro"/>
</dbReference>
<evidence type="ECO:0000313" key="11">
    <source>
        <dbReference type="Proteomes" id="UP000321595"/>
    </source>
</evidence>
<dbReference type="SUPFAM" id="SSF53756">
    <property type="entry name" value="UDP-Glycosyltransferase/glycogen phosphorylase"/>
    <property type="match status" value="1"/>
</dbReference>
<sequence>MDLTQLIRTRDDGTGRAKRTLSIVFGTTEIAPFAKTGGLGDVSASLPRALADRGHRVTIVTPLYKHLNPEKMRLARRLKPLEVPRKGKSADVAEVVLWEMNLSDGVRIVFLDFEEYFGRDGLYGYDDKGFEDNAARFAFFSRALVEFVRYSNMNADVLHLNDWHTALAPLYIKQYYKTEFKNVSTVLTIHNLAFQGEFDLKDADQTGLTKTAIKAATHDGKLNFLKSGIDLADKVTTVSPTYADEIKTEAGGCGLDKELSARKTDLVGILNGADTGIWSPSVDQYIEVRYDIATLNGKRRNKAQLQHDFGLPVRPVLPIVAFVGRFTEQKGIDVLITAVRKLLKDNDDERGAFQFVALGEGDKKLEKAAEKLASEFPKRVAVHIGYSEELAHRIIAGSDILALPSRFEPCGLTQIYAMRYGTLPLVHRTGGLADTVKDADVENGSGFVFGDFSRTEIIKTIERAVNRYHHHRQWRPLMVTAMEQDFSWSRSARAYDETYLGALGFAE</sequence>
<dbReference type="InterPro" id="IPR013534">
    <property type="entry name" value="Starch_synth_cat_dom"/>
</dbReference>
<dbReference type="RefSeq" id="WP_146957965.1">
    <property type="nucleotide sequence ID" value="NZ_CP042467.1"/>
</dbReference>
<reference evidence="10 11" key="1">
    <citation type="submission" date="2019-08" db="EMBL/GenBank/DDBJ databases">
        <authorList>
            <person name="Liang Q."/>
        </authorList>
    </citation>
    <scope>NUCLEOTIDE SEQUENCE [LARGE SCALE GENOMIC DNA]</scope>
    <source>
        <strain evidence="10 11">V1718</strain>
    </source>
</reference>
<dbReference type="KEGG" id="bbae:FRD01_04345"/>
<dbReference type="OrthoDB" id="9808590at2"/>
<dbReference type="HAMAP" id="MF_00484">
    <property type="entry name" value="Glycogen_synth"/>
    <property type="match status" value="1"/>
</dbReference>
<comment type="function">
    <text evidence="2 7">Synthesizes alpha-1,4-glucan chains using ADP-glucose.</text>
</comment>
<evidence type="ECO:0000256" key="5">
    <source>
        <dbReference type="ARBA" id="ARBA00022679"/>
    </source>
</evidence>
<protein>
    <recommendedName>
        <fullName evidence="7">Glycogen synthase</fullName>
        <ecNumber evidence="7">2.4.1.21</ecNumber>
    </recommendedName>
    <alternativeName>
        <fullName evidence="7">Starch [bacterial glycogen] synthase</fullName>
    </alternativeName>
</protein>
<evidence type="ECO:0000256" key="3">
    <source>
        <dbReference type="ARBA" id="ARBA00010281"/>
    </source>
</evidence>
<dbReference type="Gene3D" id="3.40.50.2000">
    <property type="entry name" value="Glycogen Phosphorylase B"/>
    <property type="match status" value="2"/>
</dbReference>
<evidence type="ECO:0000259" key="8">
    <source>
        <dbReference type="Pfam" id="PF00534"/>
    </source>
</evidence>
<feature type="domain" description="Starch synthase catalytic" evidence="9">
    <location>
        <begin position="23"/>
        <end position="259"/>
    </location>
</feature>
<dbReference type="PANTHER" id="PTHR45825:SF11">
    <property type="entry name" value="ALPHA AMYLASE DOMAIN-CONTAINING PROTEIN"/>
    <property type="match status" value="1"/>
</dbReference>
<dbReference type="GO" id="GO:0005978">
    <property type="term" value="P:glycogen biosynthetic process"/>
    <property type="evidence" value="ECO:0007669"/>
    <property type="project" value="UniProtKB-UniRule"/>
</dbReference>
<dbReference type="Pfam" id="PF00534">
    <property type="entry name" value="Glycos_transf_1"/>
    <property type="match status" value="1"/>
</dbReference>
<evidence type="ECO:0000256" key="4">
    <source>
        <dbReference type="ARBA" id="ARBA00022676"/>
    </source>
</evidence>
<keyword evidence="6 7" id="KW-0320">Glycogen biosynthesis</keyword>